<dbReference type="AlphaFoldDB" id="A0A8J3X729"/>
<keyword evidence="2" id="KW-1185">Reference proteome</keyword>
<protein>
    <submittedName>
        <fullName evidence="1">Uncharacterized protein</fullName>
    </submittedName>
</protein>
<proteinExistence type="predicted"/>
<sequence>MQVGTARGAEQLRGIHLVAMENRASDEPLDWPAFEGDGEPVDDDEITSVIVSRVLES</sequence>
<gene>
    <name evidence="1" type="ORF">Pmi06nite_33130</name>
</gene>
<reference evidence="1 2" key="1">
    <citation type="submission" date="2021-01" db="EMBL/GenBank/DDBJ databases">
        <title>Whole genome shotgun sequence of Planotetraspora mira NBRC 15435.</title>
        <authorList>
            <person name="Komaki H."/>
            <person name="Tamura T."/>
        </authorList>
    </citation>
    <scope>NUCLEOTIDE SEQUENCE [LARGE SCALE GENOMIC DNA]</scope>
    <source>
        <strain evidence="1 2">NBRC 15435</strain>
    </source>
</reference>
<evidence type="ECO:0000313" key="2">
    <source>
        <dbReference type="Proteomes" id="UP000650628"/>
    </source>
</evidence>
<name>A0A8J3X729_9ACTN</name>
<evidence type="ECO:0000313" key="1">
    <source>
        <dbReference type="EMBL" id="GII29871.1"/>
    </source>
</evidence>
<accession>A0A8J3X729</accession>
<dbReference type="EMBL" id="BOOO01000016">
    <property type="protein sequence ID" value="GII29871.1"/>
    <property type="molecule type" value="Genomic_DNA"/>
</dbReference>
<dbReference type="Proteomes" id="UP000650628">
    <property type="component" value="Unassembled WGS sequence"/>
</dbReference>
<organism evidence="1 2">
    <name type="scientific">Planotetraspora mira</name>
    <dbReference type="NCBI Taxonomy" id="58121"/>
    <lineage>
        <taxon>Bacteria</taxon>
        <taxon>Bacillati</taxon>
        <taxon>Actinomycetota</taxon>
        <taxon>Actinomycetes</taxon>
        <taxon>Streptosporangiales</taxon>
        <taxon>Streptosporangiaceae</taxon>
        <taxon>Planotetraspora</taxon>
    </lineage>
</organism>
<comment type="caution">
    <text evidence="1">The sequence shown here is derived from an EMBL/GenBank/DDBJ whole genome shotgun (WGS) entry which is preliminary data.</text>
</comment>